<dbReference type="OrthoDB" id="2447880at2759"/>
<reference evidence="7 8" key="1">
    <citation type="submission" date="2019-04" db="EMBL/GenBank/DDBJ databases">
        <title>Friends and foes A comparative genomics study of 23 Aspergillus species from section Flavi.</title>
        <authorList>
            <consortium name="DOE Joint Genome Institute"/>
            <person name="Kjaerbolling I."/>
            <person name="Vesth T."/>
            <person name="Frisvad J.C."/>
            <person name="Nybo J.L."/>
            <person name="Theobald S."/>
            <person name="Kildgaard S."/>
            <person name="Isbrandt T."/>
            <person name="Kuo A."/>
            <person name="Sato A."/>
            <person name="Lyhne E.K."/>
            <person name="Kogle M.E."/>
            <person name="Wiebenga A."/>
            <person name="Kun R.S."/>
            <person name="Lubbers R.J."/>
            <person name="Makela M.R."/>
            <person name="Barry K."/>
            <person name="Chovatia M."/>
            <person name="Clum A."/>
            <person name="Daum C."/>
            <person name="Haridas S."/>
            <person name="He G."/>
            <person name="LaButti K."/>
            <person name="Lipzen A."/>
            <person name="Mondo S."/>
            <person name="Riley R."/>
            <person name="Salamov A."/>
            <person name="Simmons B.A."/>
            <person name="Magnuson J.K."/>
            <person name="Henrissat B."/>
            <person name="Mortensen U.H."/>
            <person name="Larsen T.O."/>
            <person name="Devries R.P."/>
            <person name="Grigoriev I.V."/>
            <person name="Machida M."/>
            <person name="Baker S.E."/>
            <person name="Andersen M.R."/>
        </authorList>
    </citation>
    <scope>NUCLEOTIDE SEQUENCE [LARGE SCALE GENOMIC DNA]</scope>
    <source>
        <strain evidence="7 8">IBT 18842</strain>
    </source>
</reference>
<keyword evidence="8" id="KW-1185">Reference proteome</keyword>
<keyword evidence="2" id="KW-0489">Methyltransferase</keyword>
<keyword evidence="5" id="KW-0804">Transcription</keyword>
<evidence type="ECO:0000313" key="8">
    <source>
        <dbReference type="Proteomes" id="UP000325780"/>
    </source>
</evidence>
<dbReference type="AlphaFoldDB" id="A0A5N6TIJ7"/>
<dbReference type="Pfam" id="PF02805">
    <property type="entry name" value="Ada_Zn_binding"/>
    <property type="match status" value="1"/>
</dbReference>
<dbReference type="Pfam" id="PF00165">
    <property type="entry name" value="HTH_AraC"/>
    <property type="match status" value="1"/>
</dbReference>
<keyword evidence="4" id="KW-0010">Activator</keyword>
<proteinExistence type="predicted"/>
<evidence type="ECO:0000259" key="6">
    <source>
        <dbReference type="PROSITE" id="PS01124"/>
    </source>
</evidence>
<comment type="cofactor">
    <cofactor evidence="1">
        <name>Zn(2+)</name>
        <dbReference type="ChEBI" id="CHEBI:29105"/>
    </cofactor>
</comment>
<dbReference type="Gene3D" id="3.40.10.10">
    <property type="entry name" value="DNA Methylphosphotriester Repair Domain"/>
    <property type="match status" value="1"/>
</dbReference>
<keyword evidence="2" id="KW-0808">Transferase</keyword>
<dbReference type="InterPro" id="IPR018060">
    <property type="entry name" value="HTH_AraC"/>
</dbReference>
<protein>
    <submittedName>
        <fullName evidence="7">Metal binding domain of Ada-domain-containing protein</fullName>
    </submittedName>
</protein>
<dbReference type="GO" id="GO:0006281">
    <property type="term" value="P:DNA repair"/>
    <property type="evidence" value="ECO:0007669"/>
    <property type="project" value="InterPro"/>
</dbReference>
<dbReference type="SUPFAM" id="SSF57884">
    <property type="entry name" value="Ada DNA repair protein, N-terminal domain (N-Ada 10)"/>
    <property type="match status" value="1"/>
</dbReference>
<dbReference type="InterPro" id="IPR035451">
    <property type="entry name" value="Ada-like_dom_sf"/>
</dbReference>
<dbReference type="GO" id="GO:0043565">
    <property type="term" value="F:sequence-specific DNA binding"/>
    <property type="evidence" value="ECO:0007669"/>
    <property type="project" value="InterPro"/>
</dbReference>
<evidence type="ECO:0000256" key="5">
    <source>
        <dbReference type="ARBA" id="ARBA00023163"/>
    </source>
</evidence>
<evidence type="ECO:0000256" key="4">
    <source>
        <dbReference type="ARBA" id="ARBA00023159"/>
    </source>
</evidence>
<organism evidence="7 8">
    <name type="scientific">Aspergillus avenaceus</name>
    <dbReference type="NCBI Taxonomy" id="36643"/>
    <lineage>
        <taxon>Eukaryota</taxon>
        <taxon>Fungi</taxon>
        <taxon>Dikarya</taxon>
        <taxon>Ascomycota</taxon>
        <taxon>Pezizomycotina</taxon>
        <taxon>Eurotiomycetes</taxon>
        <taxon>Eurotiomycetidae</taxon>
        <taxon>Eurotiales</taxon>
        <taxon>Aspergillaceae</taxon>
        <taxon>Aspergillus</taxon>
        <taxon>Aspergillus subgen. Circumdati</taxon>
    </lineage>
</organism>
<feature type="domain" description="HTH araC/xylS-type" evidence="6">
    <location>
        <begin position="100"/>
        <end position="152"/>
    </location>
</feature>
<evidence type="ECO:0000256" key="3">
    <source>
        <dbReference type="ARBA" id="ARBA00023015"/>
    </source>
</evidence>
<accession>A0A5N6TIJ7</accession>
<dbReference type="EMBL" id="ML742282">
    <property type="protein sequence ID" value="KAE8146166.1"/>
    <property type="molecule type" value="Genomic_DNA"/>
</dbReference>
<dbReference type="GO" id="GO:0008270">
    <property type="term" value="F:zinc ion binding"/>
    <property type="evidence" value="ECO:0007669"/>
    <property type="project" value="InterPro"/>
</dbReference>
<keyword evidence="3" id="KW-0805">Transcription regulation</keyword>
<evidence type="ECO:0000256" key="2">
    <source>
        <dbReference type="ARBA" id="ARBA00022603"/>
    </source>
</evidence>
<dbReference type="GO" id="GO:0008168">
    <property type="term" value="F:methyltransferase activity"/>
    <property type="evidence" value="ECO:0007669"/>
    <property type="project" value="UniProtKB-KW"/>
</dbReference>
<dbReference type="GO" id="GO:0032259">
    <property type="term" value="P:methylation"/>
    <property type="evidence" value="ECO:0007669"/>
    <property type="project" value="UniProtKB-KW"/>
</dbReference>
<sequence length="237" mass="25820">MSRTNPQMSLPVVAIANRSSSVTSRWQAVVRRDPTADSFVYAVLTTKIYCRASCPARRARQANVRFYDAPSEAEMAGFRPCKRCKPQTLLALNPQAKLVQNACETIQFDIEAGTKPTLRKLAAQASLTPSHFHRVFKKLLGVTPGQYAASIKSVGAGVSTEGCNKAPSMTEPQPYHMDHLSGNMAGGDTGDTAEAVLWNDFDVLIAAEADHAMSPNLTSHSQTTPFRYQEPFISDSL</sequence>
<gene>
    <name evidence="7" type="ORF">BDV25DRAFT_163019</name>
</gene>
<dbReference type="GO" id="GO:0003700">
    <property type="term" value="F:DNA-binding transcription factor activity"/>
    <property type="evidence" value="ECO:0007669"/>
    <property type="project" value="InterPro"/>
</dbReference>
<dbReference type="InterPro" id="IPR009057">
    <property type="entry name" value="Homeodomain-like_sf"/>
</dbReference>
<dbReference type="PROSITE" id="PS01124">
    <property type="entry name" value="HTH_ARAC_FAMILY_2"/>
    <property type="match status" value="1"/>
</dbReference>
<dbReference type="Proteomes" id="UP000325780">
    <property type="component" value="Unassembled WGS sequence"/>
</dbReference>
<evidence type="ECO:0000256" key="1">
    <source>
        <dbReference type="ARBA" id="ARBA00001947"/>
    </source>
</evidence>
<dbReference type="SUPFAM" id="SSF46689">
    <property type="entry name" value="Homeodomain-like"/>
    <property type="match status" value="1"/>
</dbReference>
<evidence type="ECO:0000313" key="7">
    <source>
        <dbReference type="EMBL" id="KAE8146166.1"/>
    </source>
</evidence>
<name>A0A5N6TIJ7_ASPAV</name>
<dbReference type="InterPro" id="IPR004026">
    <property type="entry name" value="Ada_DNA_repair_Zn-bd"/>
</dbReference>
<dbReference type="Gene3D" id="1.10.10.60">
    <property type="entry name" value="Homeodomain-like"/>
    <property type="match status" value="1"/>
</dbReference>